<sequence length="578" mass="58957">MDHPNPDITAQDGGAGGEPLEGAVRERILRLHPLGGDGGLAGRVMRKASGWEEAGSFAAEVMSRFCSPFAVTPMAMPLALPAAESRIPATGSALVPATPSVHQRQLPVVDSSPSGTVGSGSLVQRKVMGGSDSTPSAQSIGTVSEPFYSPEKLAEGFHKNIAGSDNYKSKANVSPELKSPPTAAGTWAMTARLHGTLGARLVQRHSSFSGALPEKEAGEGSPFSVQKMSLAAGESTPLARGNEPMGRAVQRKSSGGSESGKSTVVTADNVPAANYPVGADPRVRPPFLKQQRESVSTSPKTAVIQLRPEPPAFSLPLVKTAPLGPSTIQRKGGAASLADDIFARLPNISSAGAIPPLPLAAPVVAPPGTAIGGAASASMAARSSESSSIPVAPFQQRVRHDGVAPGEGPLPVIQRIQSGGGASGVISRKAKEAVTGPELSWGGPRAGVSETAGLGIYPRTDFFSPTVPAITSGSVLAAPLPLARIQGMAGPDTGGNIQRKWSDSPSVMQRAEAAGASASATPSSGTSESAAGFSLGRSPETDAGTPTPGAPVDLERVADEVYRIIERRLIVEKENRGL</sequence>
<comment type="caution">
    <text evidence="2">The sequence shown here is derived from an EMBL/GenBank/DDBJ whole genome shotgun (WGS) entry which is preliminary data.</text>
</comment>
<dbReference type="EMBL" id="VJVV01000003">
    <property type="protein sequence ID" value="TRO82664.1"/>
    <property type="molecule type" value="Genomic_DNA"/>
</dbReference>
<feature type="compositionally biased region" description="Low complexity" evidence="1">
    <location>
        <begin position="511"/>
        <end position="531"/>
    </location>
</feature>
<dbReference type="Proteomes" id="UP000317155">
    <property type="component" value="Unassembled WGS sequence"/>
</dbReference>
<feature type="region of interest" description="Disordered" evidence="1">
    <location>
        <begin position="235"/>
        <end position="301"/>
    </location>
</feature>
<dbReference type="RefSeq" id="WP_092056870.1">
    <property type="nucleotide sequence ID" value="NZ_FOJJ01000023.1"/>
</dbReference>
<organism evidence="2 3">
    <name type="scientific">Trichloromonas acetexigens</name>
    <dbReference type="NCBI Taxonomy" id="38815"/>
    <lineage>
        <taxon>Bacteria</taxon>
        <taxon>Pseudomonadati</taxon>
        <taxon>Thermodesulfobacteriota</taxon>
        <taxon>Desulfuromonadia</taxon>
        <taxon>Desulfuromonadales</taxon>
        <taxon>Trichloromonadaceae</taxon>
        <taxon>Trichloromonas</taxon>
    </lineage>
</organism>
<feature type="compositionally biased region" description="Low complexity" evidence="1">
    <location>
        <begin position="252"/>
        <end position="262"/>
    </location>
</feature>
<accession>A0A550JHJ7</accession>
<feature type="region of interest" description="Disordered" evidence="1">
    <location>
        <begin position="490"/>
        <end position="554"/>
    </location>
</feature>
<keyword evidence="3" id="KW-1185">Reference proteome</keyword>
<evidence type="ECO:0000256" key="1">
    <source>
        <dbReference type="SAM" id="MobiDB-lite"/>
    </source>
</evidence>
<name>A0A550JHJ7_9BACT</name>
<dbReference type="AlphaFoldDB" id="A0A550JHJ7"/>
<reference evidence="2 3" key="1">
    <citation type="submission" date="2019-07" db="EMBL/GenBank/DDBJ databases">
        <title>Insights of Desulfuromonas acetexigens electromicrobiology.</title>
        <authorList>
            <person name="Katuri K."/>
            <person name="Sapireddy V."/>
            <person name="Shaw D.R."/>
            <person name="Saikaly P."/>
        </authorList>
    </citation>
    <scope>NUCLEOTIDE SEQUENCE [LARGE SCALE GENOMIC DNA]</scope>
    <source>
        <strain evidence="2 3">2873</strain>
    </source>
</reference>
<protein>
    <submittedName>
        <fullName evidence="2">Uncharacterized protein</fullName>
    </submittedName>
</protein>
<evidence type="ECO:0000313" key="2">
    <source>
        <dbReference type="EMBL" id="TRO82664.1"/>
    </source>
</evidence>
<gene>
    <name evidence="2" type="ORF">FL622_05625</name>
</gene>
<proteinExistence type="predicted"/>
<evidence type="ECO:0000313" key="3">
    <source>
        <dbReference type="Proteomes" id="UP000317155"/>
    </source>
</evidence>